<dbReference type="PANTHER" id="PTHR11772:SF2">
    <property type="entry name" value="ASPARAGINE SYNTHETASE [GLUTAMINE-HYDROLYZING]"/>
    <property type="match status" value="1"/>
</dbReference>
<evidence type="ECO:0000313" key="12">
    <source>
        <dbReference type="EMBL" id="QHT33955.1"/>
    </source>
</evidence>
<dbReference type="PANTHER" id="PTHR11772">
    <property type="entry name" value="ASPARAGINE SYNTHETASE"/>
    <property type="match status" value="1"/>
</dbReference>
<evidence type="ECO:0000256" key="10">
    <source>
        <dbReference type="SAM" id="MobiDB-lite"/>
    </source>
</evidence>
<dbReference type="Pfam" id="PF13537">
    <property type="entry name" value="GATase_7"/>
    <property type="match status" value="1"/>
</dbReference>
<organism evidence="12">
    <name type="scientific">viral metagenome</name>
    <dbReference type="NCBI Taxonomy" id="1070528"/>
    <lineage>
        <taxon>unclassified sequences</taxon>
        <taxon>metagenomes</taxon>
        <taxon>organismal metagenomes</taxon>
    </lineage>
</organism>
<evidence type="ECO:0000256" key="7">
    <source>
        <dbReference type="ARBA" id="ARBA00022962"/>
    </source>
</evidence>
<keyword evidence="5" id="KW-0067">ATP-binding</keyword>
<dbReference type="InterPro" id="IPR033738">
    <property type="entry name" value="AsnB_N"/>
</dbReference>
<dbReference type="Gene3D" id="3.40.50.620">
    <property type="entry name" value="HUPs"/>
    <property type="match status" value="1"/>
</dbReference>
<dbReference type="CDD" id="cd01991">
    <property type="entry name" value="Asn_synthase_B_C"/>
    <property type="match status" value="1"/>
</dbReference>
<evidence type="ECO:0000256" key="8">
    <source>
        <dbReference type="ARBA" id="ARBA00029440"/>
    </source>
</evidence>
<protein>
    <recommendedName>
        <fullName evidence="1">asparagine synthase (glutamine-hydrolyzing)</fullName>
        <ecNumber evidence="1">6.3.5.4</ecNumber>
    </recommendedName>
</protein>
<dbReference type="GO" id="GO:0005829">
    <property type="term" value="C:cytosol"/>
    <property type="evidence" value="ECO:0007669"/>
    <property type="project" value="TreeGrafter"/>
</dbReference>
<dbReference type="EMBL" id="MN738981">
    <property type="protein sequence ID" value="QHT33955.1"/>
    <property type="molecule type" value="Genomic_DNA"/>
</dbReference>
<dbReference type="Pfam" id="PF00733">
    <property type="entry name" value="Asn_synthase"/>
    <property type="match status" value="2"/>
</dbReference>
<dbReference type="SUPFAM" id="SSF52402">
    <property type="entry name" value="Adenine nucleotide alpha hydrolases-like"/>
    <property type="match status" value="1"/>
</dbReference>
<comment type="pathway">
    <text evidence="8">Amino-acid biosynthesis.</text>
</comment>
<evidence type="ECO:0000256" key="6">
    <source>
        <dbReference type="ARBA" id="ARBA00022888"/>
    </source>
</evidence>
<dbReference type="InterPro" id="IPR006426">
    <property type="entry name" value="Asn_synth_AEB"/>
</dbReference>
<accession>A0A6C0F3U6</accession>
<keyword evidence="3" id="KW-0028">Amino-acid biosynthesis</keyword>
<feature type="domain" description="Glutamine amidotransferase type-2" evidence="11">
    <location>
        <begin position="2"/>
        <end position="193"/>
    </location>
</feature>
<evidence type="ECO:0000256" key="5">
    <source>
        <dbReference type="ARBA" id="ARBA00022840"/>
    </source>
</evidence>
<dbReference type="InterPro" id="IPR001962">
    <property type="entry name" value="Asn_synthase"/>
</dbReference>
<keyword evidence="7" id="KW-0315">Glutamine amidotransferase</keyword>
<sequence length="578" mass="65484">MCGILALLSHKPIIGNYLKSQAIKSAQKLKHRGPDGTGIYQTKYACFAHTRLAIIDPTGGNQPFVNDNLILCVNGEIFNYKELKNEYPEYNYKSKSDCEPIMAMYSALAQNSTLSHNQIASMIGKLDGQFSFILHDTNTDMVLVARDPFGITQLYYGMTKDGIIQVASEMRVMEDCISVNVVPGGHYLYFDVKNPVIESIPYFQDTPDGTWLRQSIDGGSVYDYEPSGLLSQEEQNVLQNQIKTAFEDSVIKRLMADVPFGILLSGGLDSSLVASVVVKYIRAHPEIYGEGVDIHTFSIGDKDSTDLPYARKVADFLGTKHHEISFTVEDGMNAIPTIINNLETYDITTIRASTPHYLLAQKIQSLGIKMVLSGEGSDEILGGYLYFHQAPTDEEHQLECKRRVLDLGYFDCLRADKSTMSNGLELRVPFLCSKFVKLCINIHKDVKTQNGIEKYILRKAFDIYENGIPVYLPSDVLWRQKEQFSDSITYRWIDTLRNDTDKEVRDKSLVAYNNREFLYPYNTPQTTEAFYYRQIFETLFPNREKTVKCWAPNTRWKGISSSDPSGRVQASHFNPLSQ</sequence>
<dbReference type="PROSITE" id="PS51278">
    <property type="entry name" value="GATASE_TYPE_2"/>
    <property type="match status" value="1"/>
</dbReference>
<dbReference type="NCBIfam" id="TIGR01536">
    <property type="entry name" value="asn_synth_AEB"/>
    <property type="match status" value="1"/>
</dbReference>
<dbReference type="InterPro" id="IPR017932">
    <property type="entry name" value="GATase_2_dom"/>
</dbReference>
<keyword evidence="2" id="KW-0436">Ligase</keyword>
<feature type="region of interest" description="Disordered" evidence="10">
    <location>
        <begin position="559"/>
        <end position="578"/>
    </location>
</feature>
<dbReference type="NCBIfam" id="NF006949">
    <property type="entry name" value="PRK09431.1"/>
    <property type="match status" value="1"/>
</dbReference>
<evidence type="ECO:0000256" key="2">
    <source>
        <dbReference type="ARBA" id="ARBA00022598"/>
    </source>
</evidence>
<dbReference type="PIRSF" id="PIRSF001589">
    <property type="entry name" value="Asn_synthetase_glu-h"/>
    <property type="match status" value="1"/>
</dbReference>
<dbReference type="InterPro" id="IPR014729">
    <property type="entry name" value="Rossmann-like_a/b/a_fold"/>
</dbReference>
<evidence type="ECO:0000256" key="9">
    <source>
        <dbReference type="ARBA" id="ARBA00048741"/>
    </source>
</evidence>
<dbReference type="GO" id="GO:0006529">
    <property type="term" value="P:asparagine biosynthetic process"/>
    <property type="evidence" value="ECO:0007669"/>
    <property type="project" value="UniProtKB-KW"/>
</dbReference>
<dbReference type="GO" id="GO:0004066">
    <property type="term" value="F:asparagine synthase (glutamine-hydrolyzing) activity"/>
    <property type="evidence" value="ECO:0007669"/>
    <property type="project" value="UniProtKB-EC"/>
</dbReference>
<evidence type="ECO:0000256" key="4">
    <source>
        <dbReference type="ARBA" id="ARBA00022741"/>
    </source>
</evidence>
<dbReference type="InterPro" id="IPR050795">
    <property type="entry name" value="Asn_Synthetase"/>
</dbReference>
<dbReference type="GO" id="GO:0005524">
    <property type="term" value="F:ATP binding"/>
    <property type="evidence" value="ECO:0007669"/>
    <property type="project" value="UniProtKB-KW"/>
</dbReference>
<dbReference type="CDD" id="cd00712">
    <property type="entry name" value="AsnB"/>
    <property type="match status" value="1"/>
</dbReference>
<name>A0A6C0F3U6_9ZZZZ</name>
<evidence type="ECO:0000256" key="3">
    <source>
        <dbReference type="ARBA" id="ARBA00022605"/>
    </source>
</evidence>
<comment type="catalytic activity">
    <reaction evidence="9">
        <text>L-aspartate + L-glutamine + ATP + H2O = L-asparagine + L-glutamate + AMP + diphosphate + H(+)</text>
        <dbReference type="Rhea" id="RHEA:12228"/>
        <dbReference type="ChEBI" id="CHEBI:15377"/>
        <dbReference type="ChEBI" id="CHEBI:15378"/>
        <dbReference type="ChEBI" id="CHEBI:29985"/>
        <dbReference type="ChEBI" id="CHEBI:29991"/>
        <dbReference type="ChEBI" id="CHEBI:30616"/>
        <dbReference type="ChEBI" id="CHEBI:33019"/>
        <dbReference type="ChEBI" id="CHEBI:58048"/>
        <dbReference type="ChEBI" id="CHEBI:58359"/>
        <dbReference type="ChEBI" id="CHEBI:456215"/>
        <dbReference type="EC" id="6.3.5.4"/>
    </reaction>
</comment>
<reference evidence="12" key="1">
    <citation type="journal article" date="2020" name="Nature">
        <title>Giant virus diversity and host interactions through global metagenomics.</title>
        <authorList>
            <person name="Schulz F."/>
            <person name="Roux S."/>
            <person name="Paez-Espino D."/>
            <person name="Jungbluth S."/>
            <person name="Walsh D.A."/>
            <person name="Denef V.J."/>
            <person name="McMahon K.D."/>
            <person name="Konstantinidis K.T."/>
            <person name="Eloe-Fadrosh E.A."/>
            <person name="Kyrpides N.C."/>
            <person name="Woyke T."/>
        </authorList>
    </citation>
    <scope>NUCLEOTIDE SEQUENCE</scope>
    <source>
        <strain evidence="12">GVMAG-M-3300009161-52</strain>
    </source>
</reference>
<keyword evidence="6" id="KW-0061">Asparagine biosynthesis</keyword>
<dbReference type="EC" id="6.3.5.4" evidence="1"/>
<evidence type="ECO:0000256" key="1">
    <source>
        <dbReference type="ARBA" id="ARBA00012737"/>
    </source>
</evidence>
<dbReference type="SUPFAM" id="SSF56235">
    <property type="entry name" value="N-terminal nucleophile aminohydrolases (Ntn hydrolases)"/>
    <property type="match status" value="1"/>
</dbReference>
<keyword evidence="4" id="KW-0547">Nucleotide-binding</keyword>
<dbReference type="AlphaFoldDB" id="A0A6C0F3U6"/>
<proteinExistence type="predicted"/>
<dbReference type="InterPro" id="IPR029055">
    <property type="entry name" value="Ntn_hydrolases_N"/>
</dbReference>
<dbReference type="Gene3D" id="3.60.20.10">
    <property type="entry name" value="Glutamine Phosphoribosylpyrophosphate, subunit 1, domain 1"/>
    <property type="match status" value="1"/>
</dbReference>
<evidence type="ECO:0000259" key="11">
    <source>
        <dbReference type="PROSITE" id="PS51278"/>
    </source>
</evidence>